<reference evidence="1 2" key="1">
    <citation type="journal article" date="2016" name="Nat. Commun.">
        <title>Thousands of microbial genomes shed light on interconnected biogeochemical processes in an aquifer system.</title>
        <authorList>
            <person name="Anantharaman K."/>
            <person name="Brown C.T."/>
            <person name="Hug L.A."/>
            <person name="Sharon I."/>
            <person name="Castelle C.J."/>
            <person name="Probst A.J."/>
            <person name="Thomas B.C."/>
            <person name="Singh A."/>
            <person name="Wilkins M.J."/>
            <person name="Karaoz U."/>
            <person name="Brodie E.L."/>
            <person name="Williams K.H."/>
            <person name="Hubbard S.S."/>
            <person name="Banfield J.F."/>
        </authorList>
    </citation>
    <scope>NUCLEOTIDE SEQUENCE [LARGE SCALE GENOMIC DNA]</scope>
</reference>
<evidence type="ECO:0000313" key="1">
    <source>
        <dbReference type="EMBL" id="OGF72604.1"/>
    </source>
</evidence>
<sequence length="126" mass="14065">MKITIPEEYRGRFGSERIWIMPKTRRTLLHPFGGRSSCIVQDPTFVFVARWKEHNLLLMNGEERNQLVGSLERGSGAPEGFTKADIKPVVMNGGAIEVPEAFCDWMQGKSLNFEEALGLGVLVSGK</sequence>
<dbReference type="AlphaFoldDB" id="A0A1F5WAD1"/>
<proteinExistence type="predicted"/>
<comment type="caution">
    <text evidence="1">The sequence shown here is derived from an EMBL/GenBank/DDBJ whole genome shotgun (WGS) entry which is preliminary data.</text>
</comment>
<name>A0A1F5WAD1_9BACT</name>
<accession>A0A1F5WAD1</accession>
<protein>
    <submittedName>
        <fullName evidence="1">Uncharacterized protein</fullName>
    </submittedName>
</protein>
<dbReference type="Proteomes" id="UP000178743">
    <property type="component" value="Unassembled WGS sequence"/>
</dbReference>
<evidence type="ECO:0000313" key="2">
    <source>
        <dbReference type="Proteomes" id="UP000178743"/>
    </source>
</evidence>
<gene>
    <name evidence="1" type="ORF">A3C05_03500</name>
</gene>
<dbReference type="EMBL" id="MFHP01000019">
    <property type="protein sequence ID" value="OGF72604.1"/>
    <property type="molecule type" value="Genomic_DNA"/>
</dbReference>
<organism evidence="1 2">
    <name type="scientific">Candidatus Giovannonibacteria bacterium RIFCSPHIGHO2_02_FULL_45_40</name>
    <dbReference type="NCBI Taxonomy" id="1798337"/>
    <lineage>
        <taxon>Bacteria</taxon>
        <taxon>Candidatus Giovannoniibacteriota</taxon>
    </lineage>
</organism>